<dbReference type="EMBL" id="CAWUHD010000144">
    <property type="protein sequence ID" value="CAK7235147.1"/>
    <property type="molecule type" value="Genomic_DNA"/>
</dbReference>
<accession>A0ABP0CSN2</accession>
<feature type="compositionally biased region" description="Polar residues" evidence="1">
    <location>
        <begin position="409"/>
        <end position="431"/>
    </location>
</feature>
<evidence type="ECO:0008006" key="4">
    <source>
        <dbReference type="Google" id="ProtNLM"/>
    </source>
</evidence>
<dbReference type="PANTHER" id="PTHR28307">
    <property type="entry name" value="PROTEIN PAL1"/>
    <property type="match status" value="1"/>
</dbReference>
<feature type="region of interest" description="Disordered" evidence="1">
    <location>
        <begin position="27"/>
        <end position="181"/>
    </location>
</feature>
<evidence type="ECO:0000256" key="1">
    <source>
        <dbReference type="SAM" id="MobiDB-lite"/>
    </source>
</evidence>
<dbReference type="Proteomes" id="UP001642482">
    <property type="component" value="Unassembled WGS sequence"/>
</dbReference>
<dbReference type="Pfam" id="PF08316">
    <property type="entry name" value="Pal1"/>
    <property type="match status" value="1"/>
</dbReference>
<feature type="region of interest" description="Disordered" evidence="1">
    <location>
        <begin position="202"/>
        <end position="233"/>
    </location>
</feature>
<reference evidence="2 3" key="1">
    <citation type="submission" date="2024-01" db="EMBL/GenBank/DDBJ databases">
        <authorList>
            <person name="Allen C."/>
            <person name="Tagirdzhanova G."/>
        </authorList>
    </citation>
    <scope>NUCLEOTIDE SEQUENCE [LARGE SCALE GENOMIC DNA]</scope>
</reference>
<organism evidence="2 3">
    <name type="scientific">Sporothrix eucalyptigena</name>
    <dbReference type="NCBI Taxonomy" id="1812306"/>
    <lineage>
        <taxon>Eukaryota</taxon>
        <taxon>Fungi</taxon>
        <taxon>Dikarya</taxon>
        <taxon>Ascomycota</taxon>
        <taxon>Pezizomycotina</taxon>
        <taxon>Sordariomycetes</taxon>
        <taxon>Sordariomycetidae</taxon>
        <taxon>Ophiostomatales</taxon>
        <taxon>Ophiostomataceae</taxon>
        <taxon>Sporothrix</taxon>
    </lineage>
</organism>
<feature type="compositionally biased region" description="Polar residues" evidence="1">
    <location>
        <begin position="356"/>
        <end position="366"/>
    </location>
</feature>
<dbReference type="InterPro" id="IPR013226">
    <property type="entry name" value="Pal1"/>
</dbReference>
<protein>
    <recommendedName>
        <fullName evidence="4">Pal1 cell morphology protein</fullName>
    </recommendedName>
</protein>
<feature type="compositionally biased region" description="Basic and acidic residues" evidence="1">
    <location>
        <begin position="141"/>
        <end position="168"/>
    </location>
</feature>
<keyword evidence="3" id="KW-1185">Reference proteome</keyword>
<sequence length="470" mass="50301">MASRPAATGASGSSIDDIFTSLKIEDKAMFPTKNPPAAGRSNSGDVPTKPMDGRPPRPPGGPSGPPSSRPSRGGRGGPPPPRAKNVPPRQMPPPNHRPSHSQEEKTKPGIVKGEPAAASSSTRRPSQTARPRRNSESSIAPDDKTLSRGEKVLRDLRKREQEQRERGTARPHRRNDIIDQMDASSIFGNVFHHDGPFDALNPHRNRKGSRRAPMQAFPKDSLNNSIGGSGPINARPDHRTFMGQGEDEAFREFSNNSMPPSSGKMGGIGVFDPLQRGSALHGDQTLGLGTSTFLEGTPAARTTIQRREAERAQDIQENPLQRKKSLAQRFRSINRGPREPHPTRAFSSDGGPASAGATTGRYNNDVNPFDEFDPKRGEDIITVRRKNSAALPSPPSPPRGLGLERRSTTDGTTPASPPGSDTANPTTTVISSGAGDDSQPKPTGLLARVKSLKGGRRPAPPPPPPMIKDS</sequence>
<feature type="compositionally biased region" description="Basic and acidic residues" evidence="1">
    <location>
        <begin position="372"/>
        <end position="382"/>
    </location>
</feature>
<comment type="caution">
    <text evidence="2">The sequence shown here is derived from an EMBL/GenBank/DDBJ whole genome shotgun (WGS) entry which is preliminary data.</text>
</comment>
<evidence type="ECO:0000313" key="2">
    <source>
        <dbReference type="EMBL" id="CAK7235147.1"/>
    </source>
</evidence>
<feature type="compositionally biased region" description="Basic and acidic residues" evidence="1">
    <location>
        <begin position="305"/>
        <end position="314"/>
    </location>
</feature>
<feature type="compositionally biased region" description="Pro residues" evidence="1">
    <location>
        <begin position="458"/>
        <end position="470"/>
    </location>
</feature>
<gene>
    <name evidence="2" type="ORF">SEUCBS140593_009184</name>
</gene>
<feature type="compositionally biased region" description="Low complexity" evidence="1">
    <location>
        <begin position="115"/>
        <end position="129"/>
    </location>
</feature>
<proteinExistence type="predicted"/>
<feature type="compositionally biased region" description="Pro residues" evidence="1">
    <location>
        <begin position="56"/>
        <end position="68"/>
    </location>
</feature>
<feature type="region of interest" description="Disordered" evidence="1">
    <location>
        <begin position="304"/>
        <end position="470"/>
    </location>
</feature>
<evidence type="ECO:0000313" key="3">
    <source>
        <dbReference type="Proteomes" id="UP001642482"/>
    </source>
</evidence>
<dbReference type="PANTHER" id="PTHR28307:SF2">
    <property type="entry name" value="PROTEIN PAL1"/>
    <property type="match status" value="1"/>
</dbReference>
<name>A0ABP0CSN2_9PEZI</name>